<feature type="compositionally biased region" description="Basic and acidic residues" evidence="1">
    <location>
        <begin position="336"/>
        <end position="364"/>
    </location>
</feature>
<protein>
    <submittedName>
        <fullName evidence="2">Uncharacterized protein</fullName>
    </submittedName>
</protein>
<feature type="region of interest" description="Disordered" evidence="1">
    <location>
        <begin position="137"/>
        <end position="364"/>
    </location>
</feature>
<feature type="compositionally biased region" description="Polar residues" evidence="1">
    <location>
        <begin position="288"/>
        <end position="299"/>
    </location>
</feature>
<evidence type="ECO:0000313" key="2">
    <source>
        <dbReference type="EMBL" id="KAK5705417.1"/>
    </source>
</evidence>
<evidence type="ECO:0000256" key="1">
    <source>
        <dbReference type="SAM" id="MobiDB-lite"/>
    </source>
</evidence>
<dbReference type="Proteomes" id="UP001310594">
    <property type="component" value="Unassembled WGS sequence"/>
</dbReference>
<feature type="compositionally biased region" description="Low complexity" evidence="1">
    <location>
        <begin position="210"/>
        <end position="224"/>
    </location>
</feature>
<dbReference type="Pfam" id="PF10846">
    <property type="entry name" value="DUF2722"/>
    <property type="match status" value="1"/>
</dbReference>
<feature type="compositionally biased region" description="Polar residues" evidence="1">
    <location>
        <begin position="177"/>
        <end position="195"/>
    </location>
</feature>
<reference evidence="2" key="1">
    <citation type="submission" date="2023-08" db="EMBL/GenBank/DDBJ databases">
        <title>Black Yeasts Isolated from many extreme environments.</title>
        <authorList>
            <person name="Coleine C."/>
            <person name="Stajich J.E."/>
            <person name="Selbmann L."/>
        </authorList>
    </citation>
    <scope>NUCLEOTIDE SEQUENCE</scope>
    <source>
        <strain evidence="2">CCFEE 5810</strain>
    </source>
</reference>
<feature type="compositionally biased region" description="Basic and acidic residues" evidence="1">
    <location>
        <begin position="43"/>
        <end position="63"/>
    </location>
</feature>
<dbReference type="EMBL" id="JAVRQU010000003">
    <property type="protein sequence ID" value="KAK5705417.1"/>
    <property type="molecule type" value="Genomic_DNA"/>
</dbReference>
<dbReference type="InterPro" id="IPR021216">
    <property type="entry name" value="DUF2722"/>
</dbReference>
<evidence type="ECO:0000313" key="3">
    <source>
        <dbReference type="Proteomes" id="UP001310594"/>
    </source>
</evidence>
<comment type="caution">
    <text evidence="2">The sequence shown here is derived from an EMBL/GenBank/DDBJ whole genome shotgun (WGS) entry which is preliminary data.</text>
</comment>
<accession>A0AAN8A4R4</accession>
<dbReference type="AlphaFoldDB" id="A0AAN8A4R4"/>
<feature type="compositionally biased region" description="Basic and acidic residues" evidence="1">
    <location>
        <begin position="314"/>
        <end position="328"/>
    </location>
</feature>
<feature type="region of interest" description="Disordered" evidence="1">
    <location>
        <begin position="1"/>
        <end position="63"/>
    </location>
</feature>
<name>A0AAN8A4R4_9PEZI</name>
<gene>
    <name evidence="2" type="ORF">LTR97_002535</name>
</gene>
<sequence length="364" mass="39956">MNLPDPRVQAPQPPLGQPLGVMPHPPNQWQGQEDSMRNWLAAKAEEDKRKQEEEKTRQEGFRLEQRRIEQSMLRESLQAGVPPAMVPIMFIGGSNLASSSIELLQQYASQLQLSQQQMQQQSSPELRRETRMISQPSVPYGMAQPTQAGEPAQPVVPSQTTFSAYQPPVPRGAHTSAPRSATHTQLPRLTTNEMYVQQPPLGNPGSAHPLQQTQSLSQDQTASSPSIYFHHWVPPGESKVQPQTPAGRDAPASAHPSSHVSEADYKESPRKRKATGGHQPNPPPSAGPQYTSPSFSSASRKGGHARARSITSAKEPEDRRESKAEVEAPRPAQHGPIEDPRSRGDERPTRAPPDARPESRGDAH</sequence>
<proteinExistence type="predicted"/>
<feature type="compositionally biased region" description="Low complexity" evidence="1">
    <location>
        <begin position="250"/>
        <end position="259"/>
    </location>
</feature>
<organism evidence="2 3">
    <name type="scientific">Elasticomyces elasticus</name>
    <dbReference type="NCBI Taxonomy" id="574655"/>
    <lineage>
        <taxon>Eukaryota</taxon>
        <taxon>Fungi</taxon>
        <taxon>Dikarya</taxon>
        <taxon>Ascomycota</taxon>
        <taxon>Pezizomycotina</taxon>
        <taxon>Dothideomycetes</taxon>
        <taxon>Dothideomycetidae</taxon>
        <taxon>Mycosphaerellales</taxon>
        <taxon>Teratosphaeriaceae</taxon>
        <taxon>Elasticomyces</taxon>
    </lineage>
</organism>